<protein>
    <recommendedName>
        <fullName evidence="4">NAD(P)-binding domain-containing protein</fullName>
    </recommendedName>
</protein>
<feature type="compositionally biased region" description="Basic and acidic residues" evidence="1">
    <location>
        <begin position="15"/>
        <end position="24"/>
    </location>
</feature>
<evidence type="ECO:0000256" key="1">
    <source>
        <dbReference type="SAM" id="MobiDB-lite"/>
    </source>
</evidence>
<dbReference type="InterPro" id="IPR036291">
    <property type="entry name" value="NAD(P)-bd_dom_sf"/>
</dbReference>
<accession>A0A1R3RIJ8</accession>
<dbReference type="OrthoDB" id="331544at2759"/>
<dbReference type="PANTHER" id="PTHR43000">
    <property type="entry name" value="DTDP-D-GLUCOSE 4,6-DEHYDRATASE-RELATED"/>
    <property type="match status" value="1"/>
</dbReference>
<dbReference type="Gene3D" id="3.40.50.720">
    <property type="entry name" value="NAD(P)-binding Rossmann-like Domain"/>
    <property type="match status" value="1"/>
</dbReference>
<dbReference type="VEuPathDB" id="FungiDB:ASPCADRAFT_6983"/>
<sequence length="109" mass="12621">MRSGGILRAHPTVEPTRERQKEAHHVSVREVASEFLKASGHDSVGDFERWVVSAPDRPLNDNDYVVSGDELRDLEWAQHVFFEEGLNRTVEWYRENGDKWWKELNGSAT</sequence>
<reference evidence="3" key="1">
    <citation type="journal article" date="2017" name="Genome Biol.">
        <title>Comparative genomics reveals high biological diversity and specific adaptations in the industrially and medically important fungal genus Aspergillus.</title>
        <authorList>
            <person name="de Vries R.P."/>
            <person name="Riley R."/>
            <person name="Wiebenga A."/>
            <person name="Aguilar-Osorio G."/>
            <person name="Amillis S."/>
            <person name="Uchima C.A."/>
            <person name="Anderluh G."/>
            <person name="Asadollahi M."/>
            <person name="Askin M."/>
            <person name="Barry K."/>
            <person name="Battaglia E."/>
            <person name="Bayram O."/>
            <person name="Benocci T."/>
            <person name="Braus-Stromeyer S.A."/>
            <person name="Caldana C."/>
            <person name="Canovas D."/>
            <person name="Cerqueira G.C."/>
            <person name="Chen F."/>
            <person name="Chen W."/>
            <person name="Choi C."/>
            <person name="Clum A."/>
            <person name="Dos Santos R.A."/>
            <person name="Damasio A.R."/>
            <person name="Diallinas G."/>
            <person name="Emri T."/>
            <person name="Fekete E."/>
            <person name="Flipphi M."/>
            <person name="Freyberg S."/>
            <person name="Gallo A."/>
            <person name="Gournas C."/>
            <person name="Habgood R."/>
            <person name="Hainaut M."/>
            <person name="Harispe M.L."/>
            <person name="Henrissat B."/>
            <person name="Hilden K.S."/>
            <person name="Hope R."/>
            <person name="Hossain A."/>
            <person name="Karabika E."/>
            <person name="Karaffa L."/>
            <person name="Karanyi Z."/>
            <person name="Krasevec N."/>
            <person name="Kuo A."/>
            <person name="Kusch H."/>
            <person name="LaButti K."/>
            <person name="Lagendijk E.L."/>
            <person name="Lapidus A."/>
            <person name="Levasseur A."/>
            <person name="Lindquist E."/>
            <person name="Lipzen A."/>
            <person name="Logrieco A.F."/>
            <person name="MacCabe A."/>
            <person name="Maekelae M.R."/>
            <person name="Malavazi I."/>
            <person name="Melin P."/>
            <person name="Meyer V."/>
            <person name="Mielnichuk N."/>
            <person name="Miskei M."/>
            <person name="Molnar A.P."/>
            <person name="Mule G."/>
            <person name="Ngan C.Y."/>
            <person name="Orejas M."/>
            <person name="Orosz E."/>
            <person name="Ouedraogo J.P."/>
            <person name="Overkamp K.M."/>
            <person name="Park H.-S."/>
            <person name="Perrone G."/>
            <person name="Piumi F."/>
            <person name="Punt P.J."/>
            <person name="Ram A.F."/>
            <person name="Ramon A."/>
            <person name="Rauscher S."/>
            <person name="Record E."/>
            <person name="Riano-Pachon D.M."/>
            <person name="Robert V."/>
            <person name="Roehrig J."/>
            <person name="Ruller R."/>
            <person name="Salamov A."/>
            <person name="Salih N.S."/>
            <person name="Samson R.A."/>
            <person name="Sandor E."/>
            <person name="Sanguinetti M."/>
            <person name="Schuetze T."/>
            <person name="Sepcic K."/>
            <person name="Shelest E."/>
            <person name="Sherlock G."/>
            <person name="Sophianopoulou V."/>
            <person name="Squina F.M."/>
            <person name="Sun H."/>
            <person name="Susca A."/>
            <person name="Todd R.B."/>
            <person name="Tsang A."/>
            <person name="Unkles S.E."/>
            <person name="van de Wiele N."/>
            <person name="van Rossen-Uffink D."/>
            <person name="Oliveira J.V."/>
            <person name="Vesth T.C."/>
            <person name="Visser J."/>
            <person name="Yu J.-H."/>
            <person name="Zhou M."/>
            <person name="Andersen M.R."/>
            <person name="Archer D.B."/>
            <person name="Baker S.E."/>
            <person name="Benoit I."/>
            <person name="Brakhage A.A."/>
            <person name="Braus G.H."/>
            <person name="Fischer R."/>
            <person name="Frisvad J.C."/>
            <person name="Goldman G.H."/>
            <person name="Houbraken J."/>
            <person name="Oakley B."/>
            <person name="Pocsi I."/>
            <person name="Scazzocchio C."/>
            <person name="Seiboth B."/>
            <person name="vanKuyk P.A."/>
            <person name="Wortman J."/>
            <person name="Dyer P.S."/>
            <person name="Grigoriev I.V."/>
        </authorList>
    </citation>
    <scope>NUCLEOTIDE SEQUENCE [LARGE SCALE GENOMIC DNA]</scope>
    <source>
        <strain evidence="3">ITEM 5010</strain>
    </source>
</reference>
<dbReference type="SUPFAM" id="SSF51735">
    <property type="entry name" value="NAD(P)-binding Rossmann-fold domains"/>
    <property type="match status" value="1"/>
</dbReference>
<dbReference type="AlphaFoldDB" id="A0A1R3RIJ8"/>
<feature type="region of interest" description="Disordered" evidence="1">
    <location>
        <begin position="1"/>
        <end position="24"/>
    </location>
</feature>
<evidence type="ECO:0000313" key="3">
    <source>
        <dbReference type="Proteomes" id="UP000188318"/>
    </source>
</evidence>
<evidence type="ECO:0000313" key="2">
    <source>
        <dbReference type="EMBL" id="OOF94299.1"/>
    </source>
</evidence>
<organism evidence="2 3">
    <name type="scientific">Aspergillus carbonarius (strain ITEM 5010)</name>
    <dbReference type="NCBI Taxonomy" id="602072"/>
    <lineage>
        <taxon>Eukaryota</taxon>
        <taxon>Fungi</taxon>
        <taxon>Dikarya</taxon>
        <taxon>Ascomycota</taxon>
        <taxon>Pezizomycotina</taxon>
        <taxon>Eurotiomycetes</taxon>
        <taxon>Eurotiomycetidae</taxon>
        <taxon>Eurotiales</taxon>
        <taxon>Aspergillaceae</taxon>
        <taxon>Aspergillus</taxon>
        <taxon>Aspergillus subgen. Circumdati</taxon>
    </lineage>
</organism>
<name>A0A1R3RIJ8_ASPC5</name>
<evidence type="ECO:0008006" key="4">
    <source>
        <dbReference type="Google" id="ProtNLM"/>
    </source>
</evidence>
<gene>
    <name evidence="2" type="ORF">ASPCADRAFT_6983</name>
</gene>
<dbReference type="Proteomes" id="UP000188318">
    <property type="component" value="Unassembled WGS sequence"/>
</dbReference>
<keyword evidence="3" id="KW-1185">Reference proteome</keyword>
<proteinExistence type="predicted"/>
<dbReference type="STRING" id="602072.A0A1R3RIJ8"/>
<dbReference type="EMBL" id="KV907502">
    <property type="protein sequence ID" value="OOF94299.1"/>
    <property type="molecule type" value="Genomic_DNA"/>
</dbReference>
<dbReference type="Gene3D" id="3.90.25.10">
    <property type="entry name" value="UDP-galactose 4-epimerase, domain 1"/>
    <property type="match status" value="1"/>
</dbReference>